<proteinExistence type="predicted"/>
<reference evidence="3" key="1">
    <citation type="submission" date="2014-12" db="EMBL/GenBank/DDBJ databases">
        <title>Insight into the proteome of Arion vulgaris.</title>
        <authorList>
            <person name="Aradska J."/>
            <person name="Bulat T."/>
            <person name="Smidak R."/>
            <person name="Sarate P."/>
            <person name="Gangsoo J."/>
            <person name="Sialana F."/>
            <person name="Bilban M."/>
            <person name="Lubec G."/>
        </authorList>
    </citation>
    <scope>NUCLEOTIDE SEQUENCE</scope>
    <source>
        <tissue evidence="3">Skin</tissue>
    </source>
</reference>
<gene>
    <name evidence="3" type="primary">ORF197586</name>
</gene>
<feature type="non-terminal residue" evidence="3">
    <location>
        <position position="1"/>
    </location>
</feature>
<keyword evidence="2" id="KW-0812">Transmembrane</keyword>
<evidence type="ECO:0000256" key="2">
    <source>
        <dbReference type="SAM" id="Phobius"/>
    </source>
</evidence>
<dbReference type="EMBL" id="HACG01046990">
    <property type="protein sequence ID" value="CEK93855.1"/>
    <property type="molecule type" value="Transcribed_RNA"/>
</dbReference>
<evidence type="ECO:0000256" key="1">
    <source>
        <dbReference type="SAM" id="MobiDB-lite"/>
    </source>
</evidence>
<organism evidence="3">
    <name type="scientific">Arion vulgaris</name>
    <dbReference type="NCBI Taxonomy" id="1028688"/>
    <lineage>
        <taxon>Eukaryota</taxon>
        <taxon>Metazoa</taxon>
        <taxon>Spiralia</taxon>
        <taxon>Lophotrochozoa</taxon>
        <taxon>Mollusca</taxon>
        <taxon>Gastropoda</taxon>
        <taxon>Heterobranchia</taxon>
        <taxon>Euthyneura</taxon>
        <taxon>Panpulmonata</taxon>
        <taxon>Eupulmonata</taxon>
        <taxon>Stylommatophora</taxon>
        <taxon>Helicina</taxon>
        <taxon>Arionoidea</taxon>
        <taxon>Arionidae</taxon>
        <taxon>Arion</taxon>
    </lineage>
</organism>
<feature type="region of interest" description="Disordered" evidence="1">
    <location>
        <begin position="110"/>
        <end position="129"/>
    </location>
</feature>
<accession>A0A0B7BNY4</accession>
<dbReference type="AlphaFoldDB" id="A0A0B7BNY4"/>
<evidence type="ECO:0000313" key="3">
    <source>
        <dbReference type="EMBL" id="CEK93855.1"/>
    </source>
</evidence>
<name>A0A0B7BNY4_9EUPU</name>
<sequence length="129" mass="14734">LKSKMAVIQHSLSSACVFLVIVIVCYVSGNRQQQQQLQARTNIPMATLPTSANVDYEGFIPTAPSAENVNCFVEVYMLQTVGGQCVKFGRSQMWSCQSGVHVQLNQECDRQNRRRRERTQRRLHNQHRP</sequence>
<keyword evidence="2" id="KW-1133">Transmembrane helix</keyword>
<protein>
    <submittedName>
        <fullName evidence="3">Uncharacterized protein</fullName>
    </submittedName>
</protein>
<keyword evidence="2" id="KW-0472">Membrane</keyword>
<feature type="compositionally biased region" description="Basic residues" evidence="1">
    <location>
        <begin position="112"/>
        <end position="129"/>
    </location>
</feature>
<feature type="transmembrane region" description="Helical" evidence="2">
    <location>
        <begin position="12"/>
        <end position="29"/>
    </location>
</feature>